<dbReference type="GO" id="GO:0035091">
    <property type="term" value="F:phosphatidylinositol binding"/>
    <property type="evidence" value="ECO:0007669"/>
    <property type="project" value="InterPro"/>
</dbReference>
<dbReference type="InterPro" id="IPR001683">
    <property type="entry name" value="PX_dom"/>
</dbReference>
<gene>
    <name evidence="7" type="ORF">OGAPHI_006496</name>
</gene>
<reference evidence="7" key="2">
    <citation type="submission" date="2021-01" db="EMBL/GenBank/DDBJ databases">
        <authorList>
            <person name="Schikora-Tamarit M.A."/>
        </authorList>
    </citation>
    <scope>NUCLEOTIDE SEQUENCE</scope>
    <source>
        <strain evidence="7">CBS6075</strain>
    </source>
</reference>
<dbReference type="SUPFAM" id="SSF58038">
    <property type="entry name" value="SNARE fusion complex"/>
    <property type="match status" value="1"/>
</dbReference>
<dbReference type="SMART" id="SM00312">
    <property type="entry name" value="PX"/>
    <property type="match status" value="1"/>
</dbReference>
<organism evidence="7 8">
    <name type="scientific">Ogataea philodendri</name>
    <dbReference type="NCBI Taxonomy" id="1378263"/>
    <lineage>
        <taxon>Eukaryota</taxon>
        <taxon>Fungi</taxon>
        <taxon>Dikarya</taxon>
        <taxon>Ascomycota</taxon>
        <taxon>Saccharomycotina</taxon>
        <taxon>Pichiomycetes</taxon>
        <taxon>Pichiales</taxon>
        <taxon>Pichiaceae</taxon>
        <taxon>Ogataea</taxon>
    </lineage>
</organism>
<dbReference type="Gene3D" id="1.20.5.110">
    <property type="match status" value="1"/>
</dbReference>
<evidence type="ECO:0000259" key="5">
    <source>
        <dbReference type="PROSITE" id="PS50192"/>
    </source>
</evidence>
<dbReference type="Pfam" id="PF00787">
    <property type="entry name" value="PX"/>
    <property type="match status" value="1"/>
</dbReference>
<evidence type="ECO:0000256" key="1">
    <source>
        <dbReference type="ARBA" id="ARBA00004116"/>
    </source>
</evidence>
<dbReference type="GO" id="GO:0016192">
    <property type="term" value="P:vesicle-mediated transport"/>
    <property type="evidence" value="ECO:0007669"/>
    <property type="project" value="UniProtKB-ARBA"/>
</dbReference>
<accession>A0A9P8NYM6</accession>
<feature type="domain" description="PX" evidence="6">
    <location>
        <begin position="1"/>
        <end position="111"/>
    </location>
</feature>
<proteinExistence type="predicted"/>
<evidence type="ECO:0000259" key="6">
    <source>
        <dbReference type="PROSITE" id="PS50195"/>
    </source>
</evidence>
<sequence length="307" mass="35239">MVEVRIPSTMVLNDYHLYNIEIVVSPERQVHKLSKRFSDFVEFKKELEASLHRTIPYSLPSKYSSLYKSKESTIEQRRVGLCEFLQGLLNDESLRNDTHVLEFLYLGENTFTASEAADGLQTGWADESKSIKTLLQTVRSKLFARDTNLVDCKRIMDTCGAKLDKLERFQDEDGLGAGEKRRRQNVVGQQRKEYEELCVLVRSMINANGLSSPAKPAFKRSLGKAKETQETKPLDNQQLYQHQQVLMTQQDESLDQLRGILQRQKQIGLTINEELSVQNELLRGLDDQIDISQRKMNSAKTRIGKIL</sequence>
<evidence type="ECO:0000256" key="2">
    <source>
        <dbReference type="ARBA" id="ARBA00022554"/>
    </source>
</evidence>
<dbReference type="CDD" id="cd15858">
    <property type="entry name" value="SNARE_VAM7"/>
    <property type="match status" value="1"/>
</dbReference>
<evidence type="ECO:0000313" key="8">
    <source>
        <dbReference type="Proteomes" id="UP000769157"/>
    </source>
</evidence>
<dbReference type="GeneID" id="70238460"/>
<dbReference type="RefSeq" id="XP_046058759.1">
    <property type="nucleotide sequence ID" value="XM_046207787.1"/>
</dbReference>
<keyword evidence="3" id="KW-0175">Coiled coil</keyword>
<comment type="function">
    <text evidence="4">Essential for proper morphogenesis of the vacuole. May exist as structural reinforcement on the surface of the vacuolar membrane and be required for maintenance against rupture by osmotic pressure.</text>
</comment>
<dbReference type="AlphaFoldDB" id="A0A9P8NYM6"/>
<evidence type="ECO:0000256" key="3">
    <source>
        <dbReference type="ARBA" id="ARBA00023054"/>
    </source>
</evidence>
<protein>
    <submittedName>
        <fullName evidence="7">Uncharacterized protein</fullName>
    </submittedName>
</protein>
<dbReference type="SMART" id="SM00397">
    <property type="entry name" value="t_SNARE"/>
    <property type="match status" value="1"/>
</dbReference>
<dbReference type="PROSITE" id="PS50195">
    <property type="entry name" value="PX"/>
    <property type="match status" value="1"/>
</dbReference>
<comment type="caution">
    <text evidence="7">The sequence shown here is derived from an EMBL/GenBank/DDBJ whole genome shotgun (WGS) entry which is preliminary data.</text>
</comment>
<dbReference type="InterPro" id="IPR000727">
    <property type="entry name" value="T_SNARE_dom"/>
</dbReference>
<dbReference type="SUPFAM" id="SSF64268">
    <property type="entry name" value="PX domain"/>
    <property type="match status" value="1"/>
</dbReference>
<evidence type="ECO:0000313" key="7">
    <source>
        <dbReference type="EMBL" id="KAH3661646.1"/>
    </source>
</evidence>
<dbReference type="GO" id="GO:0007034">
    <property type="term" value="P:vacuolar transport"/>
    <property type="evidence" value="ECO:0007669"/>
    <property type="project" value="UniProtKB-ARBA"/>
</dbReference>
<dbReference type="PANTHER" id="PTHR22775">
    <property type="entry name" value="SORTING NEXIN"/>
    <property type="match status" value="1"/>
</dbReference>
<dbReference type="GO" id="GO:0097576">
    <property type="term" value="P:vacuole fusion"/>
    <property type="evidence" value="ECO:0007669"/>
    <property type="project" value="UniProtKB-ARBA"/>
</dbReference>
<reference evidence="7" key="1">
    <citation type="journal article" date="2021" name="Open Biol.">
        <title>Shared evolutionary footprints suggest mitochondrial oxidative damage underlies multiple complex I losses in fungi.</title>
        <authorList>
            <person name="Schikora-Tamarit M.A."/>
            <person name="Marcet-Houben M."/>
            <person name="Nosek J."/>
            <person name="Gabaldon T."/>
        </authorList>
    </citation>
    <scope>NUCLEOTIDE SEQUENCE</scope>
    <source>
        <strain evidence="7">CBS6075</strain>
    </source>
</reference>
<name>A0A9P8NYM6_9ASCO</name>
<dbReference type="Gene3D" id="3.30.1520.10">
    <property type="entry name" value="Phox-like domain"/>
    <property type="match status" value="1"/>
</dbReference>
<evidence type="ECO:0000256" key="4">
    <source>
        <dbReference type="ARBA" id="ARBA00054927"/>
    </source>
</evidence>
<dbReference type="PROSITE" id="PS50192">
    <property type="entry name" value="T_SNARE"/>
    <property type="match status" value="1"/>
</dbReference>
<dbReference type="FunFam" id="1.20.5.110:FF:000058">
    <property type="entry name" value="VAM7p Vacuolar SNARE protein"/>
    <property type="match status" value="1"/>
</dbReference>
<dbReference type="OrthoDB" id="428895at2759"/>
<dbReference type="InterPro" id="IPR036871">
    <property type="entry name" value="PX_dom_sf"/>
</dbReference>
<feature type="domain" description="T-SNARE coiled-coil homology" evidence="5">
    <location>
        <begin position="244"/>
        <end position="306"/>
    </location>
</feature>
<dbReference type="EMBL" id="JAEUBE010000439">
    <property type="protein sequence ID" value="KAH3661646.1"/>
    <property type="molecule type" value="Genomic_DNA"/>
</dbReference>
<dbReference type="Proteomes" id="UP000769157">
    <property type="component" value="Unassembled WGS sequence"/>
</dbReference>
<keyword evidence="8" id="KW-1185">Reference proteome</keyword>
<comment type="subcellular location">
    <subcellularLocation>
        <location evidence="1">Vacuole</location>
    </subcellularLocation>
</comment>
<dbReference type="PANTHER" id="PTHR22775:SF3">
    <property type="entry name" value="SORTING NEXIN-13"/>
    <property type="match status" value="1"/>
</dbReference>
<dbReference type="GO" id="GO:0000329">
    <property type="term" value="C:fungal-type vacuole membrane"/>
    <property type="evidence" value="ECO:0007669"/>
    <property type="project" value="UniProtKB-ARBA"/>
</dbReference>
<keyword evidence="2" id="KW-0926">Vacuole</keyword>